<dbReference type="InterPro" id="IPR003329">
    <property type="entry name" value="Cytidylyl_trans"/>
</dbReference>
<sequence>MIINYNKSYFGMTETLAIIPARGGSKAIKNKNIINLGGKPLIYYTIIEAQKSKLISRLVLNTDNKKIAGVGKNFGVEVPFLRPKKFAKDDSPLDDLIKHTLSFFKNKECYEPKIIIILQPTQPFRNTRLIDKSIRMLEKSKASSVISVAKITQHPYASFWYKTNFLKPFRTDFKKFYQRQKVPDLYFPTGEVYVFWAKNLKKFGNFYGPKIKPLIRNEDHITDINLPIDLFYAEMRKKYLERP</sequence>
<dbReference type="Pfam" id="PF02348">
    <property type="entry name" value="CTP_transf_3"/>
    <property type="match status" value="1"/>
</dbReference>
<dbReference type="InterPro" id="IPR029044">
    <property type="entry name" value="Nucleotide-diphossugar_trans"/>
</dbReference>
<dbReference type="EMBL" id="UINC01144368">
    <property type="protein sequence ID" value="SVD33833.1"/>
    <property type="molecule type" value="Genomic_DNA"/>
</dbReference>
<dbReference type="CDD" id="cd02513">
    <property type="entry name" value="CMP-NeuAc_Synthase"/>
    <property type="match status" value="1"/>
</dbReference>
<dbReference type="AlphaFoldDB" id="A0A382UHR7"/>
<dbReference type="InterPro" id="IPR050793">
    <property type="entry name" value="CMP-NeuNAc_synthase"/>
</dbReference>
<dbReference type="Gene3D" id="3.90.550.10">
    <property type="entry name" value="Spore Coat Polysaccharide Biosynthesis Protein SpsA, Chain A"/>
    <property type="match status" value="1"/>
</dbReference>
<organism evidence="1">
    <name type="scientific">marine metagenome</name>
    <dbReference type="NCBI Taxonomy" id="408172"/>
    <lineage>
        <taxon>unclassified sequences</taxon>
        <taxon>metagenomes</taxon>
        <taxon>ecological metagenomes</taxon>
    </lineage>
</organism>
<proteinExistence type="predicted"/>
<evidence type="ECO:0000313" key="1">
    <source>
        <dbReference type="EMBL" id="SVD33833.1"/>
    </source>
</evidence>
<protein>
    <recommendedName>
        <fullName evidence="2">CMP-N-acetylneuraminic acid synthetase</fullName>
    </recommendedName>
</protein>
<dbReference type="SUPFAM" id="SSF53448">
    <property type="entry name" value="Nucleotide-diphospho-sugar transferases"/>
    <property type="match status" value="1"/>
</dbReference>
<accession>A0A382UHR7</accession>
<gene>
    <name evidence="1" type="ORF">METZ01_LOCUS386687</name>
</gene>
<dbReference type="PANTHER" id="PTHR21485:SF6">
    <property type="entry name" value="N-ACYLNEURAMINATE CYTIDYLYLTRANSFERASE-RELATED"/>
    <property type="match status" value="1"/>
</dbReference>
<dbReference type="PANTHER" id="PTHR21485">
    <property type="entry name" value="HAD SUPERFAMILY MEMBERS CMAS AND KDSC"/>
    <property type="match status" value="1"/>
</dbReference>
<dbReference type="GO" id="GO:0008781">
    <property type="term" value="F:N-acylneuraminate cytidylyltransferase activity"/>
    <property type="evidence" value="ECO:0007669"/>
    <property type="project" value="TreeGrafter"/>
</dbReference>
<feature type="non-terminal residue" evidence="1">
    <location>
        <position position="243"/>
    </location>
</feature>
<name>A0A382UHR7_9ZZZZ</name>
<reference evidence="1" key="1">
    <citation type="submission" date="2018-05" db="EMBL/GenBank/DDBJ databases">
        <authorList>
            <person name="Lanie J.A."/>
            <person name="Ng W.-L."/>
            <person name="Kazmierczak K.M."/>
            <person name="Andrzejewski T.M."/>
            <person name="Davidsen T.M."/>
            <person name="Wayne K.J."/>
            <person name="Tettelin H."/>
            <person name="Glass J.I."/>
            <person name="Rusch D."/>
            <person name="Podicherti R."/>
            <person name="Tsui H.-C.T."/>
            <person name="Winkler M.E."/>
        </authorList>
    </citation>
    <scope>NUCLEOTIDE SEQUENCE</scope>
</reference>
<evidence type="ECO:0008006" key="2">
    <source>
        <dbReference type="Google" id="ProtNLM"/>
    </source>
</evidence>